<dbReference type="AlphaFoldDB" id="A0A8J2H8Y4"/>
<organism evidence="1 2">
    <name type="scientific">Cotesia congregata</name>
    <name type="common">Parasitoid wasp</name>
    <name type="synonym">Apanteles congregatus</name>
    <dbReference type="NCBI Taxonomy" id="51543"/>
    <lineage>
        <taxon>Eukaryota</taxon>
        <taxon>Metazoa</taxon>
        <taxon>Ecdysozoa</taxon>
        <taxon>Arthropoda</taxon>
        <taxon>Hexapoda</taxon>
        <taxon>Insecta</taxon>
        <taxon>Pterygota</taxon>
        <taxon>Neoptera</taxon>
        <taxon>Endopterygota</taxon>
        <taxon>Hymenoptera</taxon>
        <taxon>Apocrita</taxon>
        <taxon>Ichneumonoidea</taxon>
        <taxon>Braconidae</taxon>
        <taxon>Microgastrinae</taxon>
        <taxon>Cotesia</taxon>
    </lineage>
</organism>
<gene>
    <name evidence="1" type="ORF">HICCMSTLAB_LOCUS4575</name>
</gene>
<dbReference type="Proteomes" id="UP000786811">
    <property type="component" value="Unassembled WGS sequence"/>
</dbReference>
<proteinExistence type="predicted"/>
<evidence type="ECO:0000313" key="2">
    <source>
        <dbReference type="Proteomes" id="UP000786811"/>
    </source>
</evidence>
<dbReference type="EMBL" id="CAJNRD030001119">
    <property type="protein sequence ID" value="CAG5087678.1"/>
    <property type="molecule type" value="Genomic_DNA"/>
</dbReference>
<sequence length="133" mass="15104">MFRFEPHLVYELNLESFLSMLKTFTRRNIYFQSLKTFLIPENNSSKPVRLQVDKNSSGYVFTRTGLTEESVKTVITSSNCFIGGHLTVRLDSMFKAVQFPAGITDLYSGLSNLVLKQSIPENVRIIKSSKSIT</sequence>
<accession>A0A8J2H8Y4</accession>
<keyword evidence="2" id="KW-1185">Reference proteome</keyword>
<name>A0A8J2H8Y4_COTCN</name>
<evidence type="ECO:0000313" key="1">
    <source>
        <dbReference type="EMBL" id="CAG5087678.1"/>
    </source>
</evidence>
<comment type="caution">
    <text evidence="1">The sequence shown here is derived from an EMBL/GenBank/DDBJ whole genome shotgun (WGS) entry which is preliminary data.</text>
</comment>
<protein>
    <submittedName>
        <fullName evidence="1">Uncharacterized protein</fullName>
    </submittedName>
</protein>
<reference evidence="1" key="1">
    <citation type="submission" date="2021-04" db="EMBL/GenBank/DDBJ databases">
        <authorList>
            <person name="Chebbi M.A.C M."/>
        </authorList>
    </citation>
    <scope>NUCLEOTIDE SEQUENCE</scope>
</reference>
<dbReference type="OrthoDB" id="69641at2759"/>